<dbReference type="OrthoDB" id="7464126at2759"/>
<dbReference type="Gene3D" id="1.25.40.20">
    <property type="entry name" value="Ankyrin repeat-containing domain"/>
    <property type="match status" value="1"/>
</dbReference>
<organism evidence="6 7">
    <name type="scientific">Trichoderma harzianum</name>
    <name type="common">Hypocrea lixii</name>
    <dbReference type="NCBI Taxonomy" id="5544"/>
    <lineage>
        <taxon>Eukaryota</taxon>
        <taxon>Fungi</taxon>
        <taxon>Dikarya</taxon>
        <taxon>Ascomycota</taxon>
        <taxon>Pezizomycotina</taxon>
        <taxon>Sordariomycetes</taxon>
        <taxon>Hypocreomycetidae</taxon>
        <taxon>Hypocreales</taxon>
        <taxon>Hypocreaceae</taxon>
        <taxon>Trichoderma</taxon>
    </lineage>
</organism>
<dbReference type="PANTHER" id="PTHR24198">
    <property type="entry name" value="ANKYRIN REPEAT AND PROTEIN KINASE DOMAIN-CONTAINING PROTEIN"/>
    <property type="match status" value="1"/>
</dbReference>
<accession>A0A0F9Z846</accession>
<dbReference type="PROSITE" id="PS50088">
    <property type="entry name" value="ANK_REPEAT"/>
    <property type="match status" value="2"/>
</dbReference>
<feature type="repeat" description="ANK" evidence="3">
    <location>
        <begin position="381"/>
        <end position="413"/>
    </location>
</feature>
<reference evidence="7" key="1">
    <citation type="journal article" date="2015" name="Genome Announc.">
        <title>Draft whole-genome sequence of the biocontrol agent Trichoderma harzianum T6776.</title>
        <authorList>
            <person name="Baroncelli R."/>
            <person name="Piaggeschi G."/>
            <person name="Fiorini L."/>
            <person name="Bertolini E."/>
            <person name="Zapparata A."/>
            <person name="Pe M.E."/>
            <person name="Sarrocco S."/>
            <person name="Vannacci G."/>
        </authorList>
    </citation>
    <scope>NUCLEOTIDE SEQUENCE [LARGE SCALE GENOMIC DNA]</scope>
    <source>
        <strain evidence="7">T6776</strain>
    </source>
</reference>
<evidence type="ECO:0000256" key="2">
    <source>
        <dbReference type="ARBA" id="ARBA00023043"/>
    </source>
</evidence>
<dbReference type="SMART" id="SM00248">
    <property type="entry name" value="ANK"/>
    <property type="match status" value="4"/>
</dbReference>
<dbReference type="InterPro" id="IPR054471">
    <property type="entry name" value="GPIID_WHD"/>
</dbReference>
<feature type="compositionally biased region" description="Basic and acidic residues" evidence="4">
    <location>
        <begin position="464"/>
        <end position="474"/>
    </location>
</feature>
<gene>
    <name evidence="6" type="ORF">THAR02_11119</name>
</gene>
<evidence type="ECO:0000256" key="3">
    <source>
        <dbReference type="PROSITE-ProRule" id="PRU00023"/>
    </source>
</evidence>
<dbReference type="SUPFAM" id="SSF48403">
    <property type="entry name" value="Ankyrin repeat"/>
    <property type="match status" value="1"/>
</dbReference>
<evidence type="ECO:0000313" key="6">
    <source>
        <dbReference type="EMBL" id="KKO96781.1"/>
    </source>
</evidence>
<feature type="repeat" description="ANK" evidence="3">
    <location>
        <begin position="346"/>
        <end position="378"/>
    </location>
</feature>
<dbReference type="InterPro" id="IPR002110">
    <property type="entry name" value="Ankyrin_rpt"/>
</dbReference>
<evidence type="ECO:0000256" key="1">
    <source>
        <dbReference type="ARBA" id="ARBA00022737"/>
    </source>
</evidence>
<dbReference type="PANTHER" id="PTHR24198:SF165">
    <property type="entry name" value="ANKYRIN REPEAT-CONTAINING PROTEIN-RELATED"/>
    <property type="match status" value="1"/>
</dbReference>
<dbReference type="EMBL" id="JOKZ01000736">
    <property type="protein sequence ID" value="KKO96781.1"/>
    <property type="molecule type" value="Genomic_DNA"/>
</dbReference>
<comment type="caution">
    <text evidence="6">The sequence shown here is derived from an EMBL/GenBank/DDBJ whole genome shotgun (WGS) entry which is preliminary data.</text>
</comment>
<proteinExistence type="predicted"/>
<keyword evidence="1" id="KW-0677">Repeat</keyword>
<evidence type="ECO:0000256" key="4">
    <source>
        <dbReference type="SAM" id="MobiDB-lite"/>
    </source>
</evidence>
<dbReference type="AlphaFoldDB" id="A0A0F9Z846"/>
<dbReference type="InterPro" id="IPR036770">
    <property type="entry name" value="Ankyrin_rpt-contain_sf"/>
</dbReference>
<name>A0A0F9Z846_TRIHA</name>
<keyword evidence="2 3" id="KW-0040">ANK repeat</keyword>
<sequence length="474" mass="53376">MRSQSIQNYIKHVFTTRSCGMHDVALAERAIKWVLCSFQPLESHILLEAIRYDTEGSRVVQKEPQTQERILSLCQDLLTLDQATKVWTLPHASVAEYFLSEVWTSWKCDVFASKVCLGVLESPQPERREKSNFADYAHLYWGKHVQRYEQWLETTKKKRVDTNLTVALEHFLVSPGKSSGNYRKWAESGFMGERFRPSNMALFAMCRYGFYYTLRDWWRGGTINMEMALRNNEEGYNSLALAVQSDCKPICKHLVELINARHPDANRHAGALKTAIEENNFEMLEFLMSNTEASVNHAPRGMSRYKSRYANATAAQYAAGLRPGMLQWMVDQNLVYLERENDNGYDDGNILIAAVSEGKVDSVEILLEAGANVNAAVHNGRYGSALVSAARNGDPDIVDMLLKKGADPNLPLKGGDYGSAFEASVATRSNSNEENRRKVQQLLLKAGANSTAIFGQGVHSPRQRSTDKKKSSRT</sequence>
<feature type="domain" description="GPI inositol-deacylase winged helix" evidence="5">
    <location>
        <begin position="18"/>
        <end position="102"/>
    </location>
</feature>
<dbReference type="Pfam" id="PF12796">
    <property type="entry name" value="Ank_2"/>
    <property type="match status" value="1"/>
</dbReference>
<dbReference type="PROSITE" id="PS50297">
    <property type="entry name" value="ANK_REP_REGION"/>
    <property type="match status" value="2"/>
</dbReference>
<feature type="region of interest" description="Disordered" evidence="4">
    <location>
        <begin position="453"/>
        <end position="474"/>
    </location>
</feature>
<dbReference type="Proteomes" id="UP000034112">
    <property type="component" value="Unassembled WGS sequence"/>
</dbReference>
<evidence type="ECO:0000259" key="5">
    <source>
        <dbReference type="Pfam" id="PF22939"/>
    </source>
</evidence>
<protein>
    <recommendedName>
        <fullName evidence="5">GPI inositol-deacylase winged helix domain-containing protein</fullName>
    </recommendedName>
</protein>
<dbReference type="Pfam" id="PF22939">
    <property type="entry name" value="WHD_GPIID"/>
    <property type="match status" value="1"/>
</dbReference>
<evidence type="ECO:0000313" key="7">
    <source>
        <dbReference type="Proteomes" id="UP000034112"/>
    </source>
</evidence>